<comment type="caution">
    <text evidence="1">The sequence shown here is derived from an EMBL/GenBank/DDBJ whole genome shotgun (WGS) entry which is preliminary data.</text>
</comment>
<dbReference type="Proteomes" id="UP000494265">
    <property type="component" value="Unassembled WGS sequence"/>
</dbReference>
<proteinExistence type="predicted"/>
<dbReference type="EMBL" id="BLAM01000121">
    <property type="protein sequence ID" value="GET06176.1"/>
    <property type="molecule type" value="Genomic_DNA"/>
</dbReference>
<protein>
    <submittedName>
        <fullName evidence="1">Uncharacterized protein</fullName>
    </submittedName>
</protein>
<reference evidence="1" key="1">
    <citation type="submission" date="2019-10" db="EMBL/GenBank/DDBJ databases">
        <title>Lactobacillus agilis SY212 Whole Genome Sequencing Project.</title>
        <authorList>
            <person name="Suzuki S."/>
            <person name="Endo A."/>
            <person name="Maeno S."/>
            <person name="Shiwa Y."/>
            <person name="Matsutani M."/>
            <person name="Kajikawa A."/>
        </authorList>
    </citation>
    <scope>NUCLEOTIDE SEQUENCE</scope>
    <source>
        <strain evidence="1">SY212</strain>
    </source>
</reference>
<sequence>MSALNTKYKPAMKNINNKVTKNTLLSILLKIGYRSIKMKAITM</sequence>
<accession>A0A6F9XLQ0</accession>
<evidence type="ECO:0000313" key="1">
    <source>
        <dbReference type="EMBL" id="GET06176.1"/>
    </source>
</evidence>
<dbReference type="AlphaFoldDB" id="A0A6F9XLQ0"/>
<gene>
    <name evidence="1" type="ORF">SY212_12060</name>
</gene>
<name>A0A6F9XLQ0_9LACO</name>
<organism evidence="1">
    <name type="scientific">Ligilactobacillus agilis</name>
    <dbReference type="NCBI Taxonomy" id="1601"/>
    <lineage>
        <taxon>Bacteria</taxon>
        <taxon>Bacillati</taxon>
        <taxon>Bacillota</taxon>
        <taxon>Bacilli</taxon>
        <taxon>Lactobacillales</taxon>
        <taxon>Lactobacillaceae</taxon>
        <taxon>Ligilactobacillus</taxon>
    </lineage>
</organism>